<gene>
    <name evidence="1" type="ORF">SMN809_LOCUS40456</name>
</gene>
<evidence type="ECO:0000313" key="1">
    <source>
        <dbReference type="EMBL" id="CAF4635291.1"/>
    </source>
</evidence>
<evidence type="ECO:0000313" key="2">
    <source>
        <dbReference type="Proteomes" id="UP000676336"/>
    </source>
</evidence>
<comment type="caution">
    <text evidence="1">The sequence shown here is derived from an EMBL/GenBank/DDBJ whole genome shotgun (WGS) entry which is preliminary data.</text>
</comment>
<feature type="non-terminal residue" evidence="1">
    <location>
        <position position="26"/>
    </location>
</feature>
<proteinExistence type="predicted"/>
<dbReference type="Proteomes" id="UP000676336">
    <property type="component" value="Unassembled WGS sequence"/>
</dbReference>
<name>A0A8S2ZJF2_9BILA</name>
<organism evidence="1 2">
    <name type="scientific">Rotaria magnacalcarata</name>
    <dbReference type="NCBI Taxonomy" id="392030"/>
    <lineage>
        <taxon>Eukaryota</taxon>
        <taxon>Metazoa</taxon>
        <taxon>Spiralia</taxon>
        <taxon>Gnathifera</taxon>
        <taxon>Rotifera</taxon>
        <taxon>Eurotatoria</taxon>
        <taxon>Bdelloidea</taxon>
        <taxon>Philodinida</taxon>
        <taxon>Philodinidae</taxon>
        <taxon>Rotaria</taxon>
    </lineage>
</organism>
<dbReference type="EMBL" id="CAJOBI010111513">
    <property type="protein sequence ID" value="CAF4635291.1"/>
    <property type="molecule type" value="Genomic_DNA"/>
</dbReference>
<dbReference type="AlphaFoldDB" id="A0A8S2ZJF2"/>
<reference evidence="1" key="1">
    <citation type="submission" date="2021-02" db="EMBL/GenBank/DDBJ databases">
        <authorList>
            <person name="Nowell W R."/>
        </authorList>
    </citation>
    <scope>NUCLEOTIDE SEQUENCE</scope>
</reference>
<sequence>MLNQVRCALTFYGLHDKRECAFRIDT</sequence>
<protein>
    <submittedName>
        <fullName evidence="1">Uncharacterized protein</fullName>
    </submittedName>
</protein>
<accession>A0A8S2ZJF2</accession>